<organism evidence="1 2">
    <name type="scientific">Romanomermis culicivorax</name>
    <name type="common">Nematode worm</name>
    <dbReference type="NCBI Taxonomy" id="13658"/>
    <lineage>
        <taxon>Eukaryota</taxon>
        <taxon>Metazoa</taxon>
        <taxon>Ecdysozoa</taxon>
        <taxon>Nematoda</taxon>
        <taxon>Enoplea</taxon>
        <taxon>Dorylaimia</taxon>
        <taxon>Mermithida</taxon>
        <taxon>Mermithoidea</taxon>
        <taxon>Mermithidae</taxon>
        <taxon>Romanomermis</taxon>
    </lineage>
</organism>
<evidence type="ECO:0000313" key="1">
    <source>
        <dbReference type="Proteomes" id="UP000887565"/>
    </source>
</evidence>
<keyword evidence="1" id="KW-1185">Reference proteome</keyword>
<sequence>MGSSLEQMLSILVKVTNRDIIYVTDGGMTPLDMAGQLAAWGLVPAQGTLPCPKCGKTMTLGVDNNRLFSAHLLRYD</sequence>
<reference evidence="2" key="1">
    <citation type="submission" date="2022-11" db="UniProtKB">
        <authorList>
            <consortium name="WormBaseParasite"/>
        </authorList>
    </citation>
    <scope>IDENTIFICATION</scope>
</reference>
<protein>
    <submittedName>
        <fullName evidence="2">Transposase</fullName>
    </submittedName>
</protein>
<dbReference type="Proteomes" id="UP000887565">
    <property type="component" value="Unplaced"/>
</dbReference>
<dbReference type="WBParaSite" id="nRc.2.0.1.t05217-RA">
    <property type="protein sequence ID" value="nRc.2.0.1.t05217-RA"/>
    <property type="gene ID" value="nRc.2.0.1.g05217"/>
</dbReference>
<dbReference type="AlphaFoldDB" id="A0A915HUX6"/>
<name>A0A915HUX6_ROMCU</name>
<proteinExistence type="predicted"/>
<evidence type="ECO:0000313" key="2">
    <source>
        <dbReference type="WBParaSite" id="nRc.2.0.1.t05217-RA"/>
    </source>
</evidence>
<accession>A0A915HUX6</accession>